<dbReference type="AlphaFoldDB" id="A0AAP0IJ77"/>
<dbReference type="GO" id="GO:0006999">
    <property type="term" value="P:nuclear pore organization"/>
    <property type="evidence" value="ECO:0007669"/>
    <property type="project" value="TreeGrafter"/>
</dbReference>
<comment type="caution">
    <text evidence="1">The sequence shown here is derived from an EMBL/GenBank/DDBJ whole genome shotgun (WGS) entry which is preliminary data.</text>
</comment>
<evidence type="ECO:0000313" key="2">
    <source>
        <dbReference type="Proteomes" id="UP001417504"/>
    </source>
</evidence>
<dbReference type="GO" id="GO:0044613">
    <property type="term" value="C:nuclear pore central transport channel"/>
    <property type="evidence" value="ECO:0007669"/>
    <property type="project" value="TreeGrafter"/>
</dbReference>
<sequence length="239" mass="26817">MVLLLYCMLSTEVDEALIDFIPSRYLVMRIIEALEGKGSQMPLVKDEAELAEKLAALTMQLKGSGAELPRRVHNLLSVSRVRANGIGGGSAAYLPRSTEINEQSLVDLQEVRDKVQQNNIISITRRGELNNIFFILCSLPFVSYRSCNSRLSSKDTEDAEAHSSVYFQVGSLTLFSYFDVLTVISFEEIAQVLNDKSQSFVESNQNSGVSIVQCVMERYCIHKFDSYFGIEDRTAFSRL</sequence>
<accession>A0AAP0IJ77</accession>
<dbReference type="GO" id="GO:0017056">
    <property type="term" value="F:structural constituent of nuclear pore"/>
    <property type="evidence" value="ECO:0007669"/>
    <property type="project" value="TreeGrafter"/>
</dbReference>
<protein>
    <submittedName>
        <fullName evidence="1">Uncharacterized protein</fullName>
    </submittedName>
</protein>
<dbReference type="EMBL" id="JBBNAE010000006">
    <property type="protein sequence ID" value="KAK9116397.1"/>
    <property type="molecule type" value="Genomic_DNA"/>
</dbReference>
<name>A0AAP0IJ77_9MAGN</name>
<evidence type="ECO:0000313" key="1">
    <source>
        <dbReference type="EMBL" id="KAK9116397.1"/>
    </source>
</evidence>
<gene>
    <name evidence="1" type="ORF">Sjap_015344</name>
</gene>
<keyword evidence="2" id="KW-1185">Reference proteome</keyword>
<dbReference type="GO" id="GO:0036228">
    <property type="term" value="P:protein localization to nuclear inner membrane"/>
    <property type="evidence" value="ECO:0007669"/>
    <property type="project" value="TreeGrafter"/>
</dbReference>
<dbReference type="PANTHER" id="PTHR13000:SF0">
    <property type="entry name" value="NUCLEOPORIN P54"/>
    <property type="match status" value="1"/>
</dbReference>
<proteinExistence type="predicted"/>
<reference evidence="1 2" key="1">
    <citation type="submission" date="2024-01" db="EMBL/GenBank/DDBJ databases">
        <title>Genome assemblies of Stephania.</title>
        <authorList>
            <person name="Yang L."/>
        </authorList>
    </citation>
    <scope>NUCLEOTIDE SEQUENCE [LARGE SCALE GENOMIC DNA]</scope>
    <source>
        <strain evidence="1">QJT</strain>
        <tissue evidence="1">Leaf</tissue>
    </source>
</reference>
<dbReference type="GO" id="GO:0006607">
    <property type="term" value="P:NLS-bearing protein import into nucleus"/>
    <property type="evidence" value="ECO:0007669"/>
    <property type="project" value="TreeGrafter"/>
</dbReference>
<dbReference type="InterPro" id="IPR024864">
    <property type="entry name" value="Nup54/Nup57/Nup44"/>
</dbReference>
<dbReference type="PANTHER" id="PTHR13000">
    <property type="entry name" value="NUCLEOPORIN P54"/>
    <property type="match status" value="1"/>
</dbReference>
<organism evidence="1 2">
    <name type="scientific">Stephania japonica</name>
    <dbReference type="NCBI Taxonomy" id="461633"/>
    <lineage>
        <taxon>Eukaryota</taxon>
        <taxon>Viridiplantae</taxon>
        <taxon>Streptophyta</taxon>
        <taxon>Embryophyta</taxon>
        <taxon>Tracheophyta</taxon>
        <taxon>Spermatophyta</taxon>
        <taxon>Magnoliopsida</taxon>
        <taxon>Ranunculales</taxon>
        <taxon>Menispermaceae</taxon>
        <taxon>Menispermoideae</taxon>
        <taxon>Cissampelideae</taxon>
        <taxon>Stephania</taxon>
    </lineage>
</organism>
<dbReference type="Proteomes" id="UP001417504">
    <property type="component" value="Unassembled WGS sequence"/>
</dbReference>